<gene>
    <name evidence="3" type="ORF">ABEG17_08265</name>
</gene>
<protein>
    <recommendedName>
        <fullName evidence="2">SpoVT-AbrB domain-containing protein</fullName>
    </recommendedName>
</protein>
<evidence type="ECO:0000259" key="2">
    <source>
        <dbReference type="PROSITE" id="PS51740"/>
    </source>
</evidence>
<dbReference type="PROSITE" id="PS51740">
    <property type="entry name" value="SPOVT_ABRB"/>
    <property type="match status" value="1"/>
</dbReference>
<evidence type="ECO:0000313" key="3">
    <source>
        <dbReference type="EMBL" id="XBO45310.1"/>
    </source>
</evidence>
<evidence type="ECO:0000256" key="1">
    <source>
        <dbReference type="PROSITE-ProRule" id="PRU01076"/>
    </source>
</evidence>
<feature type="domain" description="SpoVT-AbrB" evidence="2">
    <location>
        <begin position="45"/>
        <end position="92"/>
    </location>
</feature>
<dbReference type="RefSeq" id="WP_406832802.1">
    <property type="nucleotide sequence ID" value="NZ_CP157483.1"/>
</dbReference>
<proteinExistence type="predicted"/>
<organism evidence="3">
    <name type="scientific">Pedococcus sp. KACC 23699</name>
    <dbReference type="NCBI Taxonomy" id="3149228"/>
    <lineage>
        <taxon>Bacteria</taxon>
        <taxon>Bacillati</taxon>
        <taxon>Actinomycetota</taxon>
        <taxon>Actinomycetes</taxon>
        <taxon>Micrococcales</taxon>
        <taxon>Intrasporangiaceae</taxon>
        <taxon>Pedococcus</taxon>
    </lineage>
</organism>
<name>A0AAU7JYJ7_9MICO</name>
<reference evidence="3" key="1">
    <citation type="submission" date="2024-05" db="EMBL/GenBank/DDBJ databases">
        <authorList>
            <person name="Kim S."/>
            <person name="Heo J."/>
            <person name="Choi H."/>
            <person name="Choi Y."/>
            <person name="Kwon S.-W."/>
            <person name="Kim Y."/>
        </authorList>
    </citation>
    <scope>NUCLEOTIDE SEQUENCE</scope>
    <source>
        <strain evidence="3">KACC 23699</strain>
    </source>
</reference>
<dbReference type="InterPro" id="IPR007159">
    <property type="entry name" value="SpoVT-AbrB_dom"/>
</dbReference>
<keyword evidence="1" id="KW-0238">DNA-binding</keyword>
<dbReference type="EMBL" id="CP157483">
    <property type="protein sequence ID" value="XBO45310.1"/>
    <property type="molecule type" value="Genomic_DNA"/>
</dbReference>
<sequence length="137" mass="14247">MDTQHRLFVTKVAAELGWTPSTALVLTIAGGSVVVRPGTQTGPELTPVRLDAQGRLRLPTRVLATLDLQPSDAVLAVGLPQLGELRLFAATDVAQLATGPLTLPNGADEPDTRVAAQVSVPARASRVRAAFKPVAPA</sequence>
<accession>A0AAU7JYJ7</accession>
<dbReference type="GO" id="GO:0003677">
    <property type="term" value="F:DNA binding"/>
    <property type="evidence" value="ECO:0007669"/>
    <property type="project" value="UniProtKB-UniRule"/>
</dbReference>
<dbReference type="AlphaFoldDB" id="A0AAU7JYJ7"/>